<gene>
    <name evidence="1" type="ORF">ILYODFUR_027912</name>
</gene>
<dbReference type="Proteomes" id="UP001482620">
    <property type="component" value="Unassembled WGS sequence"/>
</dbReference>
<proteinExistence type="predicted"/>
<evidence type="ECO:0000313" key="1">
    <source>
        <dbReference type="EMBL" id="MEQ2256806.1"/>
    </source>
</evidence>
<name>A0ABV0VKA1_9TELE</name>
<protein>
    <submittedName>
        <fullName evidence="1">Uncharacterized protein</fullName>
    </submittedName>
</protein>
<keyword evidence="2" id="KW-1185">Reference proteome</keyword>
<reference evidence="1 2" key="1">
    <citation type="submission" date="2021-06" db="EMBL/GenBank/DDBJ databases">
        <authorList>
            <person name="Palmer J.M."/>
        </authorList>
    </citation>
    <scope>NUCLEOTIDE SEQUENCE [LARGE SCALE GENOMIC DNA]</scope>
    <source>
        <strain evidence="2">if_2019</strain>
        <tissue evidence="1">Muscle</tissue>
    </source>
</reference>
<accession>A0ABV0VKA1</accession>
<evidence type="ECO:0000313" key="2">
    <source>
        <dbReference type="Proteomes" id="UP001482620"/>
    </source>
</evidence>
<sequence>MGCFITQHNATDVASFEGANNWHADCRDVDQRCYLSTECSSLFQKPSPKGFQRIWQYIGLSSTLEWPSGRGGRLGWVCFRVEKRVASLRLQVGEMSLTVVSAYETSSGEEYLVFLASQRWDAGRCPSRGLGHSARELQCPRGKR</sequence>
<comment type="caution">
    <text evidence="1">The sequence shown here is derived from an EMBL/GenBank/DDBJ whole genome shotgun (WGS) entry which is preliminary data.</text>
</comment>
<dbReference type="EMBL" id="JAHRIQ010108006">
    <property type="protein sequence ID" value="MEQ2256806.1"/>
    <property type="molecule type" value="Genomic_DNA"/>
</dbReference>
<organism evidence="1 2">
    <name type="scientific">Ilyodon furcidens</name>
    <name type="common">goldbreast splitfin</name>
    <dbReference type="NCBI Taxonomy" id="33524"/>
    <lineage>
        <taxon>Eukaryota</taxon>
        <taxon>Metazoa</taxon>
        <taxon>Chordata</taxon>
        <taxon>Craniata</taxon>
        <taxon>Vertebrata</taxon>
        <taxon>Euteleostomi</taxon>
        <taxon>Actinopterygii</taxon>
        <taxon>Neopterygii</taxon>
        <taxon>Teleostei</taxon>
        <taxon>Neoteleostei</taxon>
        <taxon>Acanthomorphata</taxon>
        <taxon>Ovalentaria</taxon>
        <taxon>Atherinomorphae</taxon>
        <taxon>Cyprinodontiformes</taxon>
        <taxon>Goodeidae</taxon>
        <taxon>Ilyodon</taxon>
    </lineage>
</organism>